<reference evidence="3" key="1">
    <citation type="submission" date="2022-12" db="EMBL/GenBank/DDBJ databases">
        <authorList>
            <person name="Wang J."/>
        </authorList>
    </citation>
    <scope>NUCLEOTIDE SEQUENCE</scope>
    <source>
        <strain evidence="3">HY-42-06</strain>
    </source>
</reference>
<dbReference type="InterPro" id="IPR025117">
    <property type="entry name" value="DUF4037"/>
</dbReference>
<feature type="domain" description="DUF4037" evidence="1">
    <location>
        <begin position="126"/>
        <end position="214"/>
    </location>
</feature>
<keyword evidence="4" id="KW-1185">Reference proteome</keyword>
<protein>
    <submittedName>
        <fullName evidence="3">Nucleotidyltransferase domain-containing protein</fullName>
    </submittedName>
</protein>
<comment type="caution">
    <text evidence="3">The sequence shown here is derived from an EMBL/GenBank/DDBJ whole genome shotgun (WGS) entry which is preliminary data.</text>
</comment>
<dbReference type="Proteomes" id="UP001079657">
    <property type="component" value="Unassembled WGS sequence"/>
</dbReference>
<dbReference type="RefSeq" id="WP_268050001.1">
    <property type="nucleotide sequence ID" value="NZ_JAPQES010000003.1"/>
</dbReference>
<dbReference type="Gene3D" id="3.30.460.10">
    <property type="entry name" value="Beta Polymerase, domain 2"/>
    <property type="match status" value="1"/>
</dbReference>
<organism evidence="3 4">
    <name type="scientific">Clostridium ganghwense</name>
    <dbReference type="NCBI Taxonomy" id="312089"/>
    <lineage>
        <taxon>Bacteria</taxon>
        <taxon>Bacillati</taxon>
        <taxon>Bacillota</taxon>
        <taxon>Clostridia</taxon>
        <taxon>Eubacteriales</taxon>
        <taxon>Clostridiaceae</taxon>
        <taxon>Clostridium</taxon>
    </lineage>
</organism>
<dbReference type="EMBL" id="JAPQES010000003">
    <property type="protein sequence ID" value="MCY6371144.1"/>
    <property type="molecule type" value="Genomic_DNA"/>
</dbReference>
<dbReference type="InterPro" id="IPR043519">
    <property type="entry name" value="NT_sf"/>
</dbReference>
<evidence type="ECO:0000259" key="1">
    <source>
        <dbReference type="Pfam" id="PF13228"/>
    </source>
</evidence>
<sequence>MIKLDAILQKIIEKFSQLEEVEGILLAGSHTTNTQDENSDYDIYIYSNSELPVAKRVKIIKEFCDYMEINNQFWETEDDGIITKENIPIEIIYRNLNWINEQLEKVLIKFQADVGYTTCIWSNFITSVILYDKNGELKKLKQKYNLRYPEELKLNIIRKNYPLLRKQMPAYYFQIEKAIKRNDYISVNHRITALLASYFDILFAINEMPHPGEKKLVKILKNKSEKLPVYMEENLNNLMKNICNYDESILIDINNLVDNLDTLLEKENIKF</sequence>
<accession>A0ABT4CT68</accession>
<dbReference type="SUPFAM" id="SSF81301">
    <property type="entry name" value="Nucleotidyltransferase"/>
    <property type="match status" value="1"/>
</dbReference>
<proteinExistence type="predicted"/>
<evidence type="ECO:0000259" key="2">
    <source>
        <dbReference type="Pfam" id="PF18765"/>
    </source>
</evidence>
<evidence type="ECO:0000313" key="4">
    <source>
        <dbReference type="Proteomes" id="UP001079657"/>
    </source>
</evidence>
<dbReference type="Pfam" id="PF13228">
    <property type="entry name" value="DUF4037"/>
    <property type="match status" value="1"/>
</dbReference>
<dbReference type="InterPro" id="IPR041633">
    <property type="entry name" value="Polbeta"/>
</dbReference>
<feature type="domain" description="Polymerase beta nucleotidyltransferase" evidence="2">
    <location>
        <begin position="9"/>
        <end position="76"/>
    </location>
</feature>
<evidence type="ECO:0000313" key="3">
    <source>
        <dbReference type="EMBL" id="MCY6371144.1"/>
    </source>
</evidence>
<name>A0ABT4CT68_9CLOT</name>
<dbReference type="CDD" id="cd05403">
    <property type="entry name" value="NT_KNTase_like"/>
    <property type="match status" value="1"/>
</dbReference>
<gene>
    <name evidence="3" type="ORF">OXH55_10910</name>
</gene>
<dbReference type="Pfam" id="PF18765">
    <property type="entry name" value="Polbeta"/>
    <property type="match status" value="1"/>
</dbReference>